<sequence>MSQAYNVLIATELKGISEDAEKEMAMRLEEHGFEKIPTLSSAWEMKCDAEDESEAKDQAIQIFVNVCRTYPFELRMVVHAGTSQIIRRKKSFEP</sequence>
<dbReference type="EMBL" id="UINC01033211">
    <property type="protein sequence ID" value="SVB22126.1"/>
    <property type="molecule type" value="Genomic_DNA"/>
</dbReference>
<accession>A0A382C7U7</accession>
<name>A0A382C7U7_9ZZZZ</name>
<gene>
    <name evidence="1" type="ORF">METZ01_LOCUS174980</name>
</gene>
<evidence type="ECO:0000313" key="1">
    <source>
        <dbReference type="EMBL" id="SVB22126.1"/>
    </source>
</evidence>
<organism evidence="1">
    <name type="scientific">marine metagenome</name>
    <dbReference type="NCBI Taxonomy" id="408172"/>
    <lineage>
        <taxon>unclassified sequences</taxon>
        <taxon>metagenomes</taxon>
        <taxon>ecological metagenomes</taxon>
    </lineage>
</organism>
<reference evidence="1" key="1">
    <citation type="submission" date="2018-05" db="EMBL/GenBank/DDBJ databases">
        <authorList>
            <person name="Lanie J.A."/>
            <person name="Ng W.-L."/>
            <person name="Kazmierczak K.M."/>
            <person name="Andrzejewski T.M."/>
            <person name="Davidsen T.M."/>
            <person name="Wayne K.J."/>
            <person name="Tettelin H."/>
            <person name="Glass J.I."/>
            <person name="Rusch D."/>
            <person name="Podicherti R."/>
            <person name="Tsui H.-C.T."/>
            <person name="Winkler M.E."/>
        </authorList>
    </citation>
    <scope>NUCLEOTIDE SEQUENCE</scope>
</reference>
<protein>
    <submittedName>
        <fullName evidence="1">Uncharacterized protein</fullName>
    </submittedName>
</protein>
<dbReference type="AlphaFoldDB" id="A0A382C7U7"/>
<proteinExistence type="predicted"/>